<evidence type="ECO:0000313" key="3">
    <source>
        <dbReference type="Proteomes" id="UP000431826"/>
    </source>
</evidence>
<evidence type="ECO:0000256" key="1">
    <source>
        <dbReference type="SAM" id="MobiDB-lite"/>
    </source>
</evidence>
<reference evidence="2 3" key="1">
    <citation type="submission" date="2019-12" db="EMBL/GenBank/DDBJ databases">
        <title>Whole genome shotgun sequence of Streptomyces tubercidicus NBRC 13090.</title>
        <authorList>
            <person name="Ichikawa N."/>
            <person name="Kimura A."/>
            <person name="Kitahashi Y."/>
            <person name="Komaki H."/>
            <person name="Tamura T."/>
        </authorList>
    </citation>
    <scope>NUCLEOTIDE SEQUENCE [LARGE SCALE GENOMIC DNA]</scope>
    <source>
        <strain evidence="2 3">NBRC 13090</strain>
    </source>
</reference>
<evidence type="ECO:0000313" key="2">
    <source>
        <dbReference type="EMBL" id="GFE38042.1"/>
    </source>
</evidence>
<sequence>MSRRRLRDQLTEAEAIDGTTWMLEEADTGSRSLPEAEARALRAHPNLCLNEGVLTWSALQLIASGTGSRNRPGTRAPSPGLRYQGAGHSEQIPGSGSVRRTSRR</sequence>
<accession>A0A640URQ7</accession>
<gene>
    <name evidence="2" type="ORF">Stube_27150</name>
</gene>
<organism evidence="2 3">
    <name type="scientific">Streptomyces tubercidicus</name>
    <dbReference type="NCBI Taxonomy" id="47759"/>
    <lineage>
        <taxon>Bacteria</taxon>
        <taxon>Bacillati</taxon>
        <taxon>Actinomycetota</taxon>
        <taxon>Actinomycetes</taxon>
        <taxon>Kitasatosporales</taxon>
        <taxon>Streptomycetaceae</taxon>
        <taxon>Streptomyces</taxon>
    </lineage>
</organism>
<dbReference type="EMBL" id="BLIR01000001">
    <property type="protein sequence ID" value="GFE38042.1"/>
    <property type="molecule type" value="Genomic_DNA"/>
</dbReference>
<feature type="region of interest" description="Disordered" evidence="1">
    <location>
        <begin position="65"/>
        <end position="104"/>
    </location>
</feature>
<protein>
    <submittedName>
        <fullName evidence="2">Uncharacterized protein</fullName>
    </submittedName>
</protein>
<name>A0A640URQ7_9ACTN</name>
<comment type="caution">
    <text evidence="2">The sequence shown here is derived from an EMBL/GenBank/DDBJ whole genome shotgun (WGS) entry which is preliminary data.</text>
</comment>
<dbReference type="AlphaFoldDB" id="A0A640URQ7"/>
<dbReference type="Proteomes" id="UP000431826">
    <property type="component" value="Unassembled WGS sequence"/>
</dbReference>
<proteinExistence type="predicted"/>
<keyword evidence="3" id="KW-1185">Reference proteome</keyword>